<evidence type="ECO:0000313" key="2">
    <source>
        <dbReference type="Proteomes" id="UP001597399"/>
    </source>
</evidence>
<proteinExistence type="predicted"/>
<evidence type="ECO:0008006" key="3">
    <source>
        <dbReference type="Google" id="ProtNLM"/>
    </source>
</evidence>
<dbReference type="Proteomes" id="UP001597399">
    <property type="component" value="Unassembled WGS sequence"/>
</dbReference>
<dbReference type="RefSeq" id="WP_253058984.1">
    <property type="nucleotide sequence ID" value="NZ_JAMXWM010000003.1"/>
</dbReference>
<keyword evidence="2" id="KW-1185">Reference proteome</keyword>
<sequence>MAQLIKINQCISRYQMNFRSYANRYHWLKKRRYAEWKEDWERVHSIQKSDDDADKYKNQMKDEFEDWFFDKQLEWSTRTAFEWSSCPDTIYSEHWLRRFIKEINDVSFFMYRPVLLTRSGPVQLDSLLIANDMICCVQPLLSDPGDVFQTASQRNWNVITNGAVRPLLNPLISLRRSKAVVSAFLQSKGVPDMDVEMIVYAPDCYIEYKGSKPEGFFVDLRNEAAWFQKVNQHSLLIKRGQIECVEALLDDSETVSEPRTS</sequence>
<name>A0ABW5RYD8_9BACL</name>
<protein>
    <recommendedName>
        <fullName evidence="3">NERD domain-containing protein</fullName>
    </recommendedName>
</protein>
<evidence type="ECO:0000313" key="1">
    <source>
        <dbReference type="EMBL" id="MFD2692108.1"/>
    </source>
</evidence>
<comment type="caution">
    <text evidence="1">The sequence shown here is derived from an EMBL/GenBank/DDBJ whole genome shotgun (WGS) entry which is preliminary data.</text>
</comment>
<reference evidence="2" key="1">
    <citation type="journal article" date="2019" name="Int. J. Syst. Evol. Microbiol.">
        <title>The Global Catalogue of Microorganisms (GCM) 10K type strain sequencing project: providing services to taxonomists for standard genome sequencing and annotation.</title>
        <authorList>
            <consortium name="The Broad Institute Genomics Platform"/>
            <consortium name="The Broad Institute Genome Sequencing Center for Infectious Disease"/>
            <person name="Wu L."/>
            <person name="Ma J."/>
        </authorList>
    </citation>
    <scope>NUCLEOTIDE SEQUENCE [LARGE SCALE GENOMIC DNA]</scope>
    <source>
        <strain evidence="2">TISTR 2466</strain>
    </source>
</reference>
<gene>
    <name evidence="1" type="ORF">ACFSUE_00400</name>
</gene>
<accession>A0ABW5RYD8</accession>
<organism evidence="1 2">
    <name type="scientific">Sporolactobacillus shoreicorticis</name>
    <dbReference type="NCBI Taxonomy" id="1923877"/>
    <lineage>
        <taxon>Bacteria</taxon>
        <taxon>Bacillati</taxon>
        <taxon>Bacillota</taxon>
        <taxon>Bacilli</taxon>
        <taxon>Bacillales</taxon>
        <taxon>Sporolactobacillaceae</taxon>
        <taxon>Sporolactobacillus</taxon>
    </lineage>
</organism>
<dbReference type="EMBL" id="JBHUMQ010000001">
    <property type="protein sequence ID" value="MFD2692108.1"/>
    <property type="molecule type" value="Genomic_DNA"/>
</dbReference>